<dbReference type="EMBL" id="CP000667">
    <property type="protein sequence ID" value="ABP53045.1"/>
    <property type="molecule type" value="Genomic_DNA"/>
</dbReference>
<dbReference type="HOGENOM" id="CLU_1685353_0_0_11"/>
<dbReference type="AlphaFoldDB" id="A4X2E5"/>
<evidence type="ECO:0000313" key="1">
    <source>
        <dbReference type="EMBL" id="ABP53045.1"/>
    </source>
</evidence>
<dbReference type="Gene3D" id="3.90.640.10">
    <property type="entry name" value="Actin, Chain A, domain 4"/>
    <property type="match status" value="1"/>
</dbReference>
<dbReference type="InterPro" id="IPR043129">
    <property type="entry name" value="ATPase_NBD"/>
</dbReference>
<name>A4X2E5_SALTO</name>
<sequence>MQLTVGSFLVVCNVGAGAEVTVLRRGTAGFEVLSTLADPAAGGTAIDDAITAALTAHNGSHDGDSARWVLAASVRAAKHAPADRAAVTMTLPDNSATVLTVGLLDQTARPVLRRVVHLMSEAIAAAEISVHDLTGTTRQAIEAAVAEARRLGSSGN</sequence>
<accession>A4X2E5</accession>
<protein>
    <submittedName>
        <fullName evidence="1">Uncharacterized protein</fullName>
    </submittedName>
</protein>
<dbReference type="Gene3D" id="3.30.420.40">
    <property type="match status" value="1"/>
</dbReference>
<dbReference type="eggNOG" id="COG0443">
    <property type="taxonomic scope" value="Bacteria"/>
</dbReference>
<gene>
    <name evidence="1" type="ordered locus">Strop_0563</name>
</gene>
<dbReference type="RefSeq" id="WP_011904479.1">
    <property type="nucleotide sequence ID" value="NC_009380.1"/>
</dbReference>
<dbReference type="KEGG" id="stp:Strop_0563"/>
<organism evidence="1 2">
    <name type="scientific">Salinispora tropica (strain ATCC BAA-916 / DSM 44818 / JCM 13857 / NBRC 105044 / CNB-440)</name>
    <dbReference type="NCBI Taxonomy" id="369723"/>
    <lineage>
        <taxon>Bacteria</taxon>
        <taxon>Bacillati</taxon>
        <taxon>Actinomycetota</taxon>
        <taxon>Actinomycetes</taxon>
        <taxon>Micromonosporales</taxon>
        <taxon>Micromonosporaceae</taxon>
        <taxon>Salinispora</taxon>
    </lineage>
</organism>
<keyword evidence="2" id="KW-1185">Reference proteome</keyword>
<dbReference type="Proteomes" id="UP000000235">
    <property type="component" value="Chromosome"/>
</dbReference>
<evidence type="ECO:0000313" key="2">
    <source>
        <dbReference type="Proteomes" id="UP000000235"/>
    </source>
</evidence>
<dbReference type="STRING" id="369723.Strop_0563"/>
<proteinExistence type="predicted"/>
<dbReference type="SUPFAM" id="SSF53067">
    <property type="entry name" value="Actin-like ATPase domain"/>
    <property type="match status" value="1"/>
</dbReference>
<reference evidence="2" key="1">
    <citation type="journal article" date="2007" name="Proc. Natl. Acad. Sci. U.S.A.">
        <title>Genome sequencing reveals complex secondary metabolome in the marine actinomycete Salinispora tropica.</title>
        <authorList>
            <person name="Udwary D.W."/>
            <person name="Zeigler L."/>
            <person name="Asolkar R.N."/>
            <person name="Singan V."/>
            <person name="Lapidus A."/>
            <person name="Fenical W."/>
            <person name="Jensen P.R."/>
            <person name="Moore B.S."/>
        </authorList>
    </citation>
    <scope>NUCLEOTIDE SEQUENCE [LARGE SCALE GENOMIC DNA]</scope>
    <source>
        <strain evidence="2">ATCC BAA-916 / DSM 44818 / CNB-440</strain>
    </source>
</reference>